<reference evidence="1" key="1">
    <citation type="submission" date="2022-06" db="EMBL/GenBank/DDBJ databases">
        <title>Phylogenomic reconstructions and comparative analyses of Kickxellomycotina fungi.</title>
        <authorList>
            <person name="Reynolds N.K."/>
            <person name="Stajich J.E."/>
            <person name="Barry K."/>
            <person name="Grigoriev I.V."/>
            <person name="Crous P."/>
            <person name="Smith M.E."/>
        </authorList>
    </citation>
    <scope>NUCLEOTIDE SEQUENCE</scope>
    <source>
        <strain evidence="1">RSA 2271</strain>
    </source>
</reference>
<keyword evidence="2" id="KW-1185">Reference proteome</keyword>
<dbReference type="EMBL" id="JAMZIH010000937">
    <property type="protein sequence ID" value="KAJ1678688.1"/>
    <property type="molecule type" value="Genomic_DNA"/>
</dbReference>
<organism evidence="1 2">
    <name type="scientific">Spiromyces aspiralis</name>
    <dbReference type="NCBI Taxonomy" id="68401"/>
    <lineage>
        <taxon>Eukaryota</taxon>
        <taxon>Fungi</taxon>
        <taxon>Fungi incertae sedis</taxon>
        <taxon>Zoopagomycota</taxon>
        <taxon>Kickxellomycotina</taxon>
        <taxon>Kickxellomycetes</taxon>
        <taxon>Kickxellales</taxon>
        <taxon>Kickxellaceae</taxon>
        <taxon>Spiromyces</taxon>
    </lineage>
</organism>
<accession>A0ACC1HQ71</accession>
<feature type="non-terminal residue" evidence="1">
    <location>
        <position position="132"/>
    </location>
</feature>
<sequence>MLWDARFGHGPREIIDDAHDAPITCIDWHRYDPNVFITSSLDGKIKRWDWSKVDEGFLTHEIDCGQPILGAEFTPFGRGIAVTYSGPGKPLDMFPEFGGPNPVFRWGSCTSPYSIVRAAWRISDPDPADPND</sequence>
<name>A0ACC1HQ71_9FUNG</name>
<evidence type="ECO:0000313" key="1">
    <source>
        <dbReference type="EMBL" id="KAJ1678688.1"/>
    </source>
</evidence>
<evidence type="ECO:0000313" key="2">
    <source>
        <dbReference type="Proteomes" id="UP001145114"/>
    </source>
</evidence>
<gene>
    <name evidence="1" type="ORF">EV182_003547</name>
</gene>
<dbReference type="Proteomes" id="UP001145114">
    <property type="component" value="Unassembled WGS sequence"/>
</dbReference>
<proteinExistence type="predicted"/>
<protein>
    <submittedName>
        <fullName evidence="1">Uncharacterized protein</fullName>
    </submittedName>
</protein>
<comment type="caution">
    <text evidence="1">The sequence shown here is derived from an EMBL/GenBank/DDBJ whole genome shotgun (WGS) entry which is preliminary data.</text>
</comment>